<feature type="domain" description="DUF397" evidence="1">
    <location>
        <begin position="3"/>
        <end position="57"/>
    </location>
</feature>
<dbReference type="Proteomes" id="UP001501231">
    <property type="component" value="Unassembled WGS sequence"/>
</dbReference>
<dbReference type="EMBL" id="BAAARW010000019">
    <property type="protein sequence ID" value="GAA2429215.1"/>
    <property type="molecule type" value="Genomic_DNA"/>
</dbReference>
<sequence length="63" mass="6662">MITWRKASHSGSTTAQSDCVELAQVDGAVAIRDSKAPDAGHLILAADAFARLVIRVKQDDAIV</sequence>
<protein>
    <recommendedName>
        <fullName evidence="1">DUF397 domain-containing protein</fullName>
    </recommendedName>
</protein>
<organism evidence="2 3">
    <name type="scientific">Actinomadura vinacea</name>
    <dbReference type="NCBI Taxonomy" id="115336"/>
    <lineage>
        <taxon>Bacteria</taxon>
        <taxon>Bacillati</taxon>
        <taxon>Actinomycetota</taxon>
        <taxon>Actinomycetes</taxon>
        <taxon>Streptosporangiales</taxon>
        <taxon>Thermomonosporaceae</taxon>
        <taxon>Actinomadura</taxon>
    </lineage>
</organism>
<comment type="caution">
    <text evidence="2">The sequence shown here is derived from an EMBL/GenBank/DDBJ whole genome shotgun (WGS) entry which is preliminary data.</text>
</comment>
<reference evidence="2 3" key="1">
    <citation type="journal article" date="2019" name="Int. J. Syst. Evol. Microbiol.">
        <title>The Global Catalogue of Microorganisms (GCM) 10K type strain sequencing project: providing services to taxonomists for standard genome sequencing and annotation.</title>
        <authorList>
            <consortium name="The Broad Institute Genomics Platform"/>
            <consortium name="The Broad Institute Genome Sequencing Center for Infectious Disease"/>
            <person name="Wu L."/>
            <person name="Ma J."/>
        </authorList>
    </citation>
    <scope>NUCLEOTIDE SEQUENCE [LARGE SCALE GENOMIC DNA]</scope>
    <source>
        <strain evidence="2 3">JCM 3325</strain>
    </source>
</reference>
<accession>A0ABN3JFX2</accession>
<gene>
    <name evidence="2" type="ORF">GCM10010191_48170</name>
</gene>
<dbReference type="RefSeq" id="WP_344591780.1">
    <property type="nucleotide sequence ID" value="NZ_BAAARW010000019.1"/>
</dbReference>
<dbReference type="InterPro" id="IPR007278">
    <property type="entry name" value="DUF397"/>
</dbReference>
<keyword evidence="3" id="KW-1185">Reference proteome</keyword>
<evidence type="ECO:0000313" key="3">
    <source>
        <dbReference type="Proteomes" id="UP001501231"/>
    </source>
</evidence>
<evidence type="ECO:0000259" key="1">
    <source>
        <dbReference type="Pfam" id="PF04149"/>
    </source>
</evidence>
<dbReference type="Pfam" id="PF04149">
    <property type="entry name" value="DUF397"/>
    <property type="match status" value="1"/>
</dbReference>
<evidence type="ECO:0000313" key="2">
    <source>
        <dbReference type="EMBL" id="GAA2429215.1"/>
    </source>
</evidence>
<name>A0ABN3JFX2_9ACTN</name>
<proteinExistence type="predicted"/>